<dbReference type="EC" id="2.7.6.3" evidence="3"/>
<keyword evidence="9" id="KW-0289">Folate biosynthesis</keyword>
<protein>
    <recommendedName>
        <fullName evidence="4">2-amino-4-hydroxy-6-hydroxymethyldihydropteridine pyrophosphokinase</fullName>
        <ecNumber evidence="3">2.7.6.3</ecNumber>
    </recommendedName>
    <alternativeName>
        <fullName evidence="11">6-hydroxymethyl-7,8-dihydropterin pyrophosphokinase</fullName>
    </alternativeName>
    <alternativeName>
        <fullName evidence="12">7,8-dihydro-6-hydroxymethylpterin-pyrophosphokinase</fullName>
    </alternativeName>
</protein>
<sequence>MDTHDMVPGSGGHSAGILVAVGANLSRRTVEGPLQTCHWAVAEIGHIDTIRVEAVSCWYESAPIPPSGQPPYVNGMVRLSGDITPEALLSALQDIEARAGRVRTIANAARPLDLDIIAMGDLVRAGPDPIVPHPRACLRAFVLLPLRDVAPDWRDPVSGKGIDILLARVADQQITRLPG</sequence>
<dbReference type="NCBIfam" id="TIGR01498">
    <property type="entry name" value="folK"/>
    <property type="match status" value="1"/>
</dbReference>
<evidence type="ECO:0000256" key="2">
    <source>
        <dbReference type="ARBA" id="ARBA00005810"/>
    </source>
</evidence>
<dbReference type="Proteomes" id="UP000248301">
    <property type="component" value="Unassembled WGS sequence"/>
</dbReference>
<dbReference type="GO" id="GO:0005524">
    <property type="term" value="F:ATP binding"/>
    <property type="evidence" value="ECO:0007669"/>
    <property type="project" value="UniProtKB-KW"/>
</dbReference>
<feature type="domain" description="7,8-dihydro-6-hydroxymethylpterin-pyrophosphokinase" evidence="13">
    <location>
        <begin position="19"/>
        <end position="151"/>
    </location>
</feature>
<accession>A0A318Q066</accession>
<organism evidence="14 15">
    <name type="scientific">Gluconacetobacter entanii</name>
    <dbReference type="NCBI Taxonomy" id="108528"/>
    <lineage>
        <taxon>Bacteria</taxon>
        <taxon>Pseudomonadati</taxon>
        <taxon>Pseudomonadota</taxon>
        <taxon>Alphaproteobacteria</taxon>
        <taxon>Acetobacterales</taxon>
        <taxon>Acetobacteraceae</taxon>
        <taxon>Gluconacetobacter</taxon>
    </lineage>
</organism>
<dbReference type="EMBL" id="NKUF01000005">
    <property type="protein sequence ID" value="PYD64026.1"/>
    <property type="molecule type" value="Genomic_DNA"/>
</dbReference>
<dbReference type="RefSeq" id="WP_110912711.1">
    <property type="nucleotide sequence ID" value="NZ_NKUF01000005.1"/>
</dbReference>
<comment type="function">
    <text evidence="10">Catalyzes the transfer of pyrophosphate from adenosine triphosphate (ATP) to 6-hydroxymethyl-7,8-dihydropterin, an enzymatic step in folate biosynthesis pathway.</text>
</comment>
<dbReference type="InterPro" id="IPR000550">
    <property type="entry name" value="Hppk"/>
</dbReference>
<evidence type="ECO:0000256" key="9">
    <source>
        <dbReference type="ARBA" id="ARBA00022909"/>
    </source>
</evidence>
<dbReference type="SUPFAM" id="SSF55083">
    <property type="entry name" value="6-hydroxymethyl-7,8-dihydropterin pyrophosphokinase, HPPK"/>
    <property type="match status" value="1"/>
</dbReference>
<dbReference type="GO" id="GO:0046656">
    <property type="term" value="P:folic acid biosynthetic process"/>
    <property type="evidence" value="ECO:0007669"/>
    <property type="project" value="UniProtKB-KW"/>
</dbReference>
<comment type="similarity">
    <text evidence="2">Belongs to the HPPK family.</text>
</comment>
<keyword evidence="5" id="KW-0808">Transferase</keyword>
<evidence type="ECO:0000256" key="4">
    <source>
        <dbReference type="ARBA" id="ARBA00016218"/>
    </source>
</evidence>
<evidence type="ECO:0000256" key="10">
    <source>
        <dbReference type="ARBA" id="ARBA00029409"/>
    </source>
</evidence>
<evidence type="ECO:0000256" key="8">
    <source>
        <dbReference type="ARBA" id="ARBA00022840"/>
    </source>
</evidence>
<dbReference type="InterPro" id="IPR035907">
    <property type="entry name" value="Hppk_sf"/>
</dbReference>
<reference evidence="14 15" key="1">
    <citation type="submission" date="2017-07" db="EMBL/GenBank/DDBJ databases">
        <title>A draft genome sequence of Gluconacetobacter entanii LTH 4560.</title>
        <authorList>
            <person name="Skraban J."/>
            <person name="Cleenwerck I."/>
            <person name="Vandamme P."/>
            <person name="Trcek J."/>
        </authorList>
    </citation>
    <scope>NUCLEOTIDE SEQUENCE [LARGE SCALE GENOMIC DNA]</scope>
    <source>
        <strain evidence="14 15">LTH 4560</strain>
    </source>
</reference>
<evidence type="ECO:0000256" key="5">
    <source>
        <dbReference type="ARBA" id="ARBA00022679"/>
    </source>
</evidence>
<name>A0A318Q066_9PROT</name>
<dbReference type="UniPathway" id="UPA00077">
    <property type="reaction ID" value="UER00155"/>
</dbReference>
<dbReference type="GO" id="GO:0046654">
    <property type="term" value="P:tetrahydrofolate biosynthetic process"/>
    <property type="evidence" value="ECO:0007669"/>
    <property type="project" value="UniProtKB-UniPathway"/>
</dbReference>
<evidence type="ECO:0000256" key="6">
    <source>
        <dbReference type="ARBA" id="ARBA00022741"/>
    </source>
</evidence>
<evidence type="ECO:0000259" key="13">
    <source>
        <dbReference type="Pfam" id="PF01288"/>
    </source>
</evidence>
<evidence type="ECO:0000256" key="3">
    <source>
        <dbReference type="ARBA" id="ARBA00013253"/>
    </source>
</evidence>
<comment type="caution">
    <text evidence="14">The sequence shown here is derived from an EMBL/GenBank/DDBJ whole genome shotgun (WGS) entry which is preliminary data.</text>
</comment>
<keyword evidence="8" id="KW-0067">ATP-binding</keyword>
<evidence type="ECO:0000313" key="14">
    <source>
        <dbReference type="EMBL" id="PYD64026.1"/>
    </source>
</evidence>
<evidence type="ECO:0000313" key="15">
    <source>
        <dbReference type="Proteomes" id="UP000248301"/>
    </source>
</evidence>
<keyword evidence="7 14" id="KW-0418">Kinase</keyword>
<keyword evidence="6" id="KW-0547">Nucleotide-binding</keyword>
<dbReference type="PANTHER" id="PTHR43071">
    <property type="entry name" value="2-AMINO-4-HYDROXY-6-HYDROXYMETHYLDIHYDROPTERIDINE PYROPHOSPHOKINASE"/>
    <property type="match status" value="1"/>
</dbReference>
<evidence type="ECO:0000256" key="1">
    <source>
        <dbReference type="ARBA" id="ARBA00005051"/>
    </source>
</evidence>
<dbReference type="CDD" id="cd00483">
    <property type="entry name" value="HPPK"/>
    <property type="match status" value="1"/>
</dbReference>
<dbReference type="Gene3D" id="3.30.70.560">
    <property type="entry name" value="7,8-Dihydro-6-hydroxymethylpterin-pyrophosphokinase HPPK"/>
    <property type="match status" value="1"/>
</dbReference>
<evidence type="ECO:0000256" key="12">
    <source>
        <dbReference type="ARBA" id="ARBA00033413"/>
    </source>
</evidence>
<dbReference type="OrthoDB" id="9808041at2"/>
<dbReference type="GO" id="GO:0016301">
    <property type="term" value="F:kinase activity"/>
    <property type="evidence" value="ECO:0007669"/>
    <property type="project" value="UniProtKB-KW"/>
</dbReference>
<evidence type="ECO:0000256" key="11">
    <source>
        <dbReference type="ARBA" id="ARBA00029766"/>
    </source>
</evidence>
<comment type="pathway">
    <text evidence="1">Cofactor biosynthesis; tetrahydrofolate biosynthesis; 2-amino-4-hydroxy-6-hydroxymethyl-7,8-dihydropteridine diphosphate from 7,8-dihydroneopterin triphosphate: step 4/4.</text>
</comment>
<evidence type="ECO:0000256" key="7">
    <source>
        <dbReference type="ARBA" id="ARBA00022777"/>
    </source>
</evidence>
<dbReference type="AlphaFoldDB" id="A0A318Q066"/>
<gene>
    <name evidence="14" type="primary">folK</name>
    <name evidence="14" type="ORF">CFR72_03670</name>
</gene>
<dbReference type="Pfam" id="PF01288">
    <property type="entry name" value="HPPK"/>
    <property type="match status" value="1"/>
</dbReference>
<proteinExistence type="inferred from homology"/>
<dbReference type="PANTHER" id="PTHR43071:SF1">
    <property type="entry name" value="2-AMINO-4-HYDROXY-6-HYDROXYMETHYLDIHYDROPTERIDINE PYROPHOSPHOKINASE"/>
    <property type="match status" value="1"/>
</dbReference>
<dbReference type="GO" id="GO:0003848">
    <property type="term" value="F:2-amino-4-hydroxy-6-hydroxymethyldihydropteridine diphosphokinase activity"/>
    <property type="evidence" value="ECO:0007669"/>
    <property type="project" value="UniProtKB-EC"/>
</dbReference>